<keyword evidence="1" id="KW-1133">Transmembrane helix</keyword>
<dbReference type="OrthoDB" id="9766971at2"/>
<reference evidence="2" key="1">
    <citation type="submission" date="2021-03" db="EMBL/GenBank/DDBJ databases">
        <title>Genomic Encyclopedia of Type Strains, Phase IV (KMG-IV): sequencing the most valuable type-strain genomes for metagenomic binning, comparative biology and taxonomic classification.</title>
        <authorList>
            <person name="Goeker M."/>
        </authorList>
    </citation>
    <scope>NUCLEOTIDE SEQUENCE</scope>
    <source>
        <strain evidence="2">DSM 15523</strain>
        <strain evidence="3 5">DSM 16476</strain>
    </source>
</reference>
<dbReference type="RefSeq" id="WP_057778970.1">
    <property type="nucleotide sequence ID" value="NZ_JAGGJQ010000001.1"/>
</dbReference>
<evidence type="ECO:0000313" key="3">
    <source>
        <dbReference type="EMBL" id="MDQ0335217.1"/>
    </source>
</evidence>
<proteinExistence type="predicted"/>
<dbReference type="Proteomes" id="UP001231587">
    <property type="component" value="Unassembled WGS sequence"/>
</dbReference>
<feature type="transmembrane region" description="Helical" evidence="1">
    <location>
        <begin position="45"/>
        <end position="64"/>
    </location>
</feature>
<dbReference type="EMBL" id="JAGGJQ010000001">
    <property type="protein sequence ID" value="MBP1838717.1"/>
    <property type="molecule type" value="Genomic_DNA"/>
</dbReference>
<keyword evidence="1" id="KW-0472">Membrane</keyword>
<protein>
    <submittedName>
        <fullName evidence="2">Uncharacterized protein</fullName>
    </submittedName>
</protein>
<evidence type="ECO:0000313" key="4">
    <source>
        <dbReference type="Proteomes" id="UP001138672"/>
    </source>
</evidence>
<keyword evidence="1" id="KW-0812">Transmembrane</keyword>
<name>A0A9X0YHK5_9FLAO</name>
<keyword evidence="5" id="KW-1185">Reference proteome</keyword>
<dbReference type="Proteomes" id="UP001138672">
    <property type="component" value="Unassembled WGS sequence"/>
</dbReference>
<organism evidence="2 4">
    <name type="scientific">Formosa algae</name>
    <dbReference type="NCBI Taxonomy" id="225843"/>
    <lineage>
        <taxon>Bacteria</taxon>
        <taxon>Pseudomonadati</taxon>
        <taxon>Bacteroidota</taxon>
        <taxon>Flavobacteriia</taxon>
        <taxon>Flavobacteriales</taxon>
        <taxon>Flavobacteriaceae</taxon>
        <taxon>Formosa</taxon>
    </lineage>
</organism>
<evidence type="ECO:0000313" key="5">
    <source>
        <dbReference type="Proteomes" id="UP001231587"/>
    </source>
</evidence>
<evidence type="ECO:0000256" key="1">
    <source>
        <dbReference type="SAM" id="Phobius"/>
    </source>
</evidence>
<dbReference type="AlphaFoldDB" id="A0A9X0YHK5"/>
<evidence type="ECO:0000313" key="2">
    <source>
        <dbReference type="EMBL" id="MBP1838717.1"/>
    </source>
</evidence>
<gene>
    <name evidence="2" type="ORF">J2Z56_000613</name>
    <name evidence="3" type="ORF">J2Z57_001663</name>
</gene>
<sequence length="230" mass="26317">MKTAILNTNQFNISEAIFSDFESLDQSVFKNEALSPVKMNLNSKLILVSAFLLLIVTVFSLFAFQQLLKGVYLNPIYHPLNYGIYIVASGWLVFNAGISIYKLYLYLKFKPIASVANIISPISTTLTSTLQSFTFKSNDFVTSIENHLSPVFVKANTHISTSKIAILENFSIYRQQSHIMNYFFNIHNTSLKHIKTNIRINEILDHALKRLDMNLVLLTKKYNRNLDYST</sequence>
<accession>A0A9X0YHK5</accession>
<comment type="caution">
    <text evidence="2">The sequence shown here is derived from an EMBL/GenBank/DDBJ whole genome shotgun (WGS) entry which is preliminary data.</text>
</comment>
<dbReference type="EMBL" id="JAUSUU010000004">
    <property type="protein sequence ID" value="MDQ0335217.1"/>
    <property type="molecule type" value="Genomic_DNA"/>
</dbReference>
<feature type="transmembrane region" description="Helical" evidence="1">
    <location>
        <begin position="84"/>
        <end position="104"/>
    </location>
</feature>